<organism evidence="1 2">
    <name type="scientific">bacterium (Candidatus Ratteibacteria) CG01_land_8_20_14_3_00_40_19</name>
    <dbReference type="NCBI Taxonomy" id="2014290"/>
    <lineage>
        <taxon>Bacteria</taxon>
        <taxon>Candidatus Ratteibacteria</taxon>
    </lineage>
</organism>
<proteinExistence type="predicted"/>
<accession>A0A2M7EA14</accession>
<evidence type="ECO:0000313" key="1">
    <source>
        <dbReference type="EMBL" id="PIV64531.1"/>
    </source>
</evidence>
<name>A0A2M7EA14_9BACT</name>
<dbReference type="AlphaFoldDB" id="A0A2M7EA14"/>
<comment type="caution">
    <text evidence="1">The sequence shown here is derived from an EMBL/GenBank/DDBJ whole genome shotgun (WGS) entry which is preliminary data.</text>
</comment>
<reference evidence="2" key="1">
    <citation type="submission" date="2017-09" db="EMBL/GenBank/DDBJ databases">
        <title>Depth-based differentiation of microbial function through sediment-hosted aquifers and enrichment of novel symbionts in the deep terrestrial subsurface.</title>
        <authorList>
            <person name="Probst A.J."/>
            <person name="Ladd B."/>
            <person name="Jarett J.K."/>
            <person name="Geller-Mcgrath D.E."/>
            <person name="Sieber C.M.K."/>
            <person name="Emerson J.B."/>
            <person name="Anantharaman K."/>
            <person name="Thomas B.C."/>
            <person name="Malmstrom R."/>
            <person name="Stieglmeier M."/>
            <person name="Klingl A."/>
            <person name="Woyke T."/>
            <person name="Ryan C.M."/>
            <person name="Banfield J.F."/>
        </authorList>
    </citation>
    <scope>NUCLEOTIDE SEQUENCE [LARGE SCALE GENOMIC DNA]</scope>
</reference>
<evidence type="ECO:0000313" key="2">
    <source>
        <dbReference type="Proteomes" id="UP000228886"/>
    </source>
</evidence>
<dbReference type="Proteomes" id="UP000228886">
    <property type="component" value="Unassembled WGS sequence"/>
</dbReference>
<sequence>MNWVEFEQKVPKNIPFSPGQINIFFPELNLKSIQQNLFNWQRKQRIVKLRRNLYVNKNKNVDLGLIANKIYEPSYISLEYGLSFYNLIPEAVFGITSVTPNKTKQCENGLGNFIYRKIKKELYFGFYYFNNILIADREKCFLDYFYFNLSRVKFEENYLKELRLQNMEKLKIVKLKKYLERFKVKKLKQFIDFCLNYYG</sequence>
<dbReference type="EMBL" id="PETL01000085">
    <property type="protein sequence ID" value="PIV64531.1"/>
    <property type="molecule type" value="Genomic_DNA"/>
</dbReference>
<protein>
    <submittedName>
        <fullName evidence="1">Uncharacterized protein</fullName>
    </submittedName>
</protein>
<gene>
    <name evidence="1" type="ORF">COS11_01695</name>
</gene>